<dbReference type="EMBL" id="MU004183">
    <property type="protein sequence ID" value="KAF2500089.1"/>
    <property type="molecule type" value="Genomic_DNA"/>
</dbReference>
<gene>
    <name evidence="1" type="ORF">BU16DRAFT_534722</name>
</gene>
<keyword evidence="2" id="KW-1185">Reference proteome</keyword>
<evidence type="ECO:0000313" key="2">
    <source>
        <dbReference type="Proteomes" id="UP000799750"/>
    </source>
</evidence>
<dbReference type="Proteomes" id="UP000799750">
    <property type="component" value="Unassembled WGS sequence"/>
</dbReference>
<protein>
    <recommendedName>
        <fullName evidence="3">JmjC domain-containing protein</fullName>
    </recommendedName>
</protein>
<organism evidence="1 2">
    <name type="scientific">Lophium mytilinum</name>
    <dbReference type="NCBI Taxonomy" id="390894"/>
    <lineage>
        <taxon>Eukaryota</taxon>
        <taxon>Fungi</taxon>
        <taxon>Dikarya</taxon>
        <taxon>Ascomycota</taxon>
        <taxon>Pezizomycotina</taxon>
        <taxon>Dothideomycetes</taxon>
        <taxon>Pleosporomycetidae</taxon>
        <taxon>Mytilinidiales</taxon>
        <taxon>Mytilinidiaceae</taxon>
        <taxon>Lophium</taxon>
    </lineage>
</organism>
<dbReference type="OrthoDB" id="3790934at2759"/>
<sequence length="342" mass="38109">MASTNPFLQSLLDSSVTVVCEPSSLDWQDDFGSSPLDVPKILPFNCIPWIDYSSPPTVYQNGAVLGADKGTAFRLIIDSLQTDGTTALTSQMDTFFIGQRVPALSRYFVKPAFLSGWDSYPSTFSAFIFSKFAESNLRHSDSFLLYTIAEGVLIWVVYPPSADNIVALGKFEWRTNTSFQDLHPQFEGGIALTQIAGDTVVIPPHHITYTFALSSCIMYGAALSNVDQLPKKMASLRTMKTSSKSREERLSTFWTSFVGDLGIALERPDMSKVIIAAWLSNSKILKQTLPLEMQHEDDARSLITILEKFLKAKTITSCPCGKQKGTSFRKHFKRKHTFGILW</sequence>
<accession>A0A6A6R693</accession>
<name>A0A6A6R693_9PEZI</name>
<dbReference type="AlphaFoldDB" id="A0A6A6R693"/>
<evidence type="ECO:0008006" key="3">
    <source>
        <dbReference type="Google" id="ProtNLM"/>
    </source>
</evidence>
<reference evidence="1" key="1">
    <citation type="journal article" date="2020" name="Stud. Mycol.">
        <title>101 Dothideomycetes genomes: a test case for predicting lifestyles and emergence of pathogens.</title>
        <authorList>
            <person name="Haridas S."/>
            <person name="Albert R."/>
            <person name="Binder M."/>
            <person name="Bloem J."/>
            <person name="Labutti K."/>
            <person name="Salamov A."/>
            <person name="Andreopoulos B."/>
            <person name="Baker S."/>
            <person name="Barry K."/>
            <person name="Bills G."/>
            <person name="Bluhm B."/>
            <person name="Cannon C."/>
            <person name="Castanera R."/>
            <person name="Culley D."/>
            <person name="Daum C."/>
            <person name="Ezra D."/>
            <person name="Gonzalez J."/>
            <person name="Henrissat B."/>
            <person name="Kuo A."/>
            <person name="Liang C."/>
            <person name="Lipzen A."/>
            <person name="Lutzoni F."/>
            <person name="Magnuson J."/>
            <person name="Mondo S."/>
            <person name="Nolan M."/>
            <person name="Ohm R."/>
            <person name="Pangilinan J."/>
            <person name="Park H.-J."/>
            <person name="Ramirez L."/>
            <person name="Alfaro M."/>
            <person name="Sun H."/>
            <person name="Tritt A."/>
            <person name="Yoshinaga Y."/>
            <person name="Zwiers L.-H."/>
            <person name="Turgeon B."/>
            <person name="Goodwin S."/>
            <person name="Spatafora J."/>
            <person name="Crous P."/>
            <person name="Grigoriev I."/>
        </authorList>
    </citation>
    <scope>NUCLEOTIDE SEQUENCE</scope>
    <source>
        <strain evidence="1">CBS 269.34</strain>
    </source>
</reference>
<evidence type="ECO:0000313" key="1">
    <source>
        <dbReference type="EMBL" id="KAF2500089.1"/>
    </source>
</evidence>
<proteinExistence type="predicted"/>